<dbReference type="OMA" id="MAIPSEM"/>
<evidence type="ECO:0000313" key="1">
    <source>
        <dbReference type="EMBL" id="PRQ55509.1"/>
    </source>
</evidence>
<evidence type="ECO:0000313" key="2">
    <source>
        <dbReference type="Proteomes" id="UP000238479"/>
    </source>
</evidence>
<dbReference type="STRING" id="74649.A0A2P6SA22"/>
<sequence>MAIPSEMISNKQVILKDYVTGFPKESDMELRTATTTLKLPQGSTGVLVKISSTCPAILT</sequence>
<keyword evidence="2" id="KW-1185">Reference proteome</keyword>
<dbReference type="Gramene" id="PRQ55509">
    <property type="protein sequence ID" value="PRQ55509"/>
    <property type="gene ID" value="RchiOBHm_Chr1g0325361"/>
</dbReference>
<accession>A0A2P6SA22</accession>
<reference evidence="1 2" key="1">
    <citation type="journal article" date="2018" name="Nat. Genet.">
        <title>The Rosa genome provides new insights in the design of modern roses.</title>
        <authorList>
            <person name="Bendahmane M."/>
        </authorList>
    </citation>
    <scope>NUCLEOTIDE SEQUENCE [LARGE SCALE GENOMIC DNA]</scope>
    <source>
        <strain evidence="2">cv. Old Blush</strain>
    </source>
</reference>
<gene>
    <name evidence="1" type="ORF">RchiOBHm_Chr1g0325361</name>
</gene>
<proteinExistence type="predicted"/>
<dbReference type="GO" id="GO:0016491">
    <property type="term" value="F:oxidoreductase activity"/>
    <property type="evidence" value="ECO:0007669"/>
    <property type="project" value="UniProtKB-KW"/>
</dbReference>
<dbReference type="InterPro" id="IPR011032">
    <property type="entry name" value="GroES-like_sf"/>
</dbReference>
<dbReference type="SUPFAM" id="SSF50129">
    <property type="entry name" value="GroES-like"/>
    <property type="match status" value="1"/>
</dbReference>
<keyword evidence="1" id="KW-0560">Oxidoreductase</keyword>
<protein>
    <submittedName>
        <fullName evidence="1">Putative oxidoreductase</fullName>
        <ecNumber evidence="1">1.-.-.-</ecNumber>
    </submittedName>
</protein>
<dbReference type="Gene3D" id="3.90.180.10">
    <property type="entry name" value="Medium-chain alcohol dehydrogenases, catalytic domain"/>
    <property type="match status" value="1"/>
</dbReference>
<comment type="caution">
    <text evidence="1">The sequence shown here is derived from an EMBL/GenBank/DDBJ whole genome shotgun (WGS) entry which is preliminary data.</text>
</comment>
<name>A0A2P6SA22_ROSCH</name>
<dbReference type="AlphaFoldDB" id="A0A2P6SA22"/>
<dbReference type="EMBL" id="PDCK01000039">
    <property type="protein sequence ID" value="PRQ55509.1"/>
    <property type="molecule type" value="Genomic_DNA"/>
</dbReference>
<dbReference type="Proteomes" id="UP000238479">
    <property type="component" value="Chromosome 1"/>
</dbReference>
<organism evidence="1 2">
    <name type="scientific">Rosa chinensis</name>
    <name type="common">China rose</name>
    <dbReference type="NCBI Taxonomy" id="74649"/>
    <lineage>
        <taxon>Eukaryota</taxon>
        <taxon>Viridiplantae</taxon>
        <taxon>Streptophyta</taxon>
        <taxon>Embryophyta</taxon>
        <taxon>Tracheophyta</taxon>
        <taxon>Spermatophyta</taxon>
        <taxon>Magnoliopsida</taxon>
        <taxon>eudicotyledons</taxon>
        <taxon>Gunneridae</taxon>
        <taxon>Pentapetalae</taxon>
        <taxon>rosids</taxon>
        <taxon>fabids</taxon>
        <taxon>Rosales</taxon>
        <taxon>Rosaceae</taxon>
        <taxon>Rosoideae</taxon>
        <taxon>Rosoideae incertae sedis</taxon>
        <taxon>Rosa</taxon>
    </lineage>
</organism>
<dbReference type="EC" id="1.-.-.-" evidence="1"/>